<sequence>MNFIDLHCDTIYALMNKKTCLNKSVTIKEEETLYENTLGVDLKKLNSAHSLAQFFALFIDKSETKTPLKTCLKMLDFFYNELEKNKNYIRIAKNYQDIVENNNDNKLSALLTIEEGGVLEGELYNLRNFYRLGVRLITLTWNFPNEIGFPNCKQKYMDKGLKPFGFKVIEEMNKLGMLIDVSHLSDAGFWDVANNSKKPFIASHSNARFITNHPRNLTDPMIKSLSERGGTIGINFERTFLGENDYGKIADMITHIKHIKKVGGINCISIGSDFDGIEVPSEVKNSSEIYKLITTLQKENFTENEIEKILYKNALRVIQEIL</sequence>
<dbReference type="Pfam" id="PF01244">
    <property type="entry name" value="Peptidase_M19"/>
    <property type="match status" value="1"/>
</dbReference>
<dbReference type="GO" id="GO:0070573">
    <property type="term" value="F:metallodipeptidase activity"/>
    <property type="evidence" value="ECO:0007669"/>
    <property type="project" value="InterPro"/>
</dbReference>
<reference evidence="1 2" key="1">
    <citation type="submission" date="2019-04" db="EMBL/GenBank/DDBJ databases">
        <title>Genome sequencing of Clostridium botulinum Groups I-IV and Clostridium butyricum.</title>
        <authorList>
            <person name="Brunt J."/>
            <person name="Van Vliet A.H.M."/>
            <person name="Stringer S.C."/>
            <person name="Carter A.T."/>
            <person name="Peck M.W."/>
        </authorList>
    </citation>
    <scope>NUCLEOTIDE SEQUENCE [LARGE SCALE GENOMIC DNA]</scope>
    <source>
        <strain evidence="1 2">IFR 18/094</strain>
    </source>
</reference>
<dbReference type="Gene3D" id="3.20.20.140">
    <property type="entry name" value="Metal-dependent hydrolases"/>
    <property type="match status" value="1"/>
</dbReference>
<dbReference type="AlphaFoldDB" id="A0A6M0R9H0"/>
<evidence type="ECO:0000313" key="2">
    <source>
        <dbReference type="Proteomes" id="UP000473885"/>
    </source>
</evidence>
<dbReference type="CDD" id="cd01301">
    <property type="entry name" value="rDP_like"/>
    <property type="match status" value="1"/>
</dbReference>
<keyword evidence="2" id="KW-1185">Reference proteome</keyword>
<organism evidence="1 2">
    <name type="scientific">Clostridium niameyense</name>
    <dbReference type="NCBI Taxonomy" id="1622073"/>
    <lineage>
        <taxon>Bacteria</taxon>
        <taxon>Bacillati</taxon>
        <taxon>Bacillota</taxon>
        <taxon>Clostridia</taxon>
        <taxon>Eubacteriales</taxon>
        <taxon>Clostridiaceae</taxon>
        <taxon>Clostridium</taxon>
    </lineage>
</organism>
<dbReference type="GO" id="GO:0006508">
    <property type="term" value="P:proteolysis"/>
    <property type="evidence" value="ECO:0007669"/>
    <property type="project" value="InterPro"/>
</dbReference>
<name>A0A6M0R9H0_9CLOT</name>
<comment type="caution">
    <text evidence="1">The sequence shown here is derived from an EMBL/GenBank/DDBJ whole genome shotgun (WGS) entry which is preliminary data.</text>
</comment>
<dbReference type="PROSITE" id="PS51365">
    <property type="entry name" value="RENAL_DIPEPTIDASE_2"/>
    <property type="match status" value="1"/>
</dbReference>
<gene>
    <name evidence="1" type="ORF">FDF74_06600</name>
</gene>
<dbReference type="Proteomes" id="UP000473885">
    <property type="component" value="Unassembled WGS sequence"/>
</dbReference>
<dbReference type="PANTHER" id="PTHR10443:SF12">
    <property type="entry name" value="DIPEPTIDASE"/>
    <property type="match status" value="1"/>
</dbReference>
<proteinExistence type="predicted"/>
<dbReference type="InterPro" id="IPR008257">
    <property type="entry name" value="Pept_M19"/>
</dbReference>
<dbReference type="SUPFAM" id="SSF51556">
    <property type="entry name" value="Metallo-dependent hydrolases"/>
    <property type="match status" value="1"/>
</dbReference>
<accession>A0A6M0R9H0</accession>
<protein>
    <submittedName>
        <fullName evidence="1">Membrane dipeptidase</fullName>
    </submittedName>
</protein>
<dbReference type="InterPro" id="IPR032466">
    <property type="entry name" value="Metal_Hydrolase"/>
</dbReference>
<dbReference type="EMBL" id="SXDP01000004">
    <property type="protein sequence ID" value="NEZ46883.1"/>
    <property type="molecule type" value="Genomic_DNA"/>
</dbReference>
<evidence type="ECO:0000313" key="1">
    <source>
        <dbReference type="EMBL" id="NEZ46883.1"/>
    </source>
</evidence>
<dbReference type="PANTHER" id="PTHR10443">
    <property type="entry name" value="MICROSOMAL DIPEPTIDASE"/>
    <property type="match status" value="1"/>
</dbReference>
<dbReference type="RefSeq" id="WP_163249056.1">
    <property type="nucleotide sequence ID" value="NZ_SXDP01000004.1"/>
</dbReference>